<dbReference type="InterPro" id="IPR004027">
    <property type="entry name" value="SEC_C_motif"/>
</dbReference>
<reference evidence="1" key="1">
    <citation type="journal article" date="2014" name="Genome Announc.">
        <title>Draft Genome Sequences of Three Alkaliphilic Bacillus Strains, Bacillus wakoensis JCM 9140T, Bacillus akibai JCM 9157T, and Bacillus hemicellulosilyticus JCM 9152T.</title>
        <authorList>
            <person name="Yuki M."/>
            <person name="Oshima K."/>
            <person name="Suda W."/>
            <person name="Oshida Y."/>
            <person name="Kitamura K."/>
            <person name="Iida T."/>
            <person name="Hattori M."/>
            <person name="Ohkuma M."/>
        </authorList>
    </citation>
    <scope>NUCLEOTIDE SEQUENCE [LARGE SCALE GENOMIC DNA]</scope>
    <source>
        <strain evidence="1">JCM 9152</strain>
    </source>
</reference>
<evidence type="ECO:0000313" key="1">
    <source>
        <dbReference type="EMBL" id="GAE31395.1"/>
    </source>
</evidence>
<dbReference type="EMBL" id="BAUU01000019">
    <property type="protein sequence ID" value="GAE31395.1"/>
    <property type="molecule type" value="Genomic_DNA"/>
</dbReference>
<dbReference type="SUPFAM" id="SSF103642">
    <property type="entry name" value="Sec-C motif"/>
    <property type="match status" value="1"/>
</dbReference>
<evidence type="ECO:0008006" key="3">
    <source>
        <dbReference type="Google" id="ProtNLM"/>
    </source>
</evidence>
<dbReference type="Proteomes" id="UP000018895">
    <property type="component" value="Unassembled WGS sequence"/>
</dbReference>
<proteinExistence type="predicted"/>
<accession>W4QH07</accession>
<dbReference type="PANTHER" id="PTHR33747:SF1">
    <property type="entry name" value="ADENYLATE CYCLASE-ASSOCIATED CAP C-TERMINAL DOMAIN-CONTAINING PROTEIN"/>
    <property type="match status" value="1"/>
</dbReference>
<name>W4QH07_9BACI</name>
<dbReference type="RefSeq" id="WP_035344979.1">
    <property type="nucleotide sequence ID" value="NZ_BAUU01000019.1"/>
</dbReference>
<gene>
    <name evidence="1" type="ORF">JCM9152_2862</name>
</gene>
<organism evidence="1 2">
    <name type="scientific">Halalkalibacter hemicellulosilyticusJCM 9152</name>
    <dbReference type="NCBI Taxonomy" id="1236971"/>
    <lineage>
        <taxon>Bacteria</taxon>
        <taxon>Bacillati</taxon>
        <taxon>Bacillota</taxon>
        <taxon>Bacilli</taxon>
        <taxon>Bacillales</taxon>
        <taxon>Bacillaceae</taxon>
        <taxon>Halalkalibacter</taxon>
    </lineage>
</organism>
<dbReference type="PANTHER" id="PTHR33747">
    <property type="entry name" value="UPF0225 PROTEIN SCO1677"/>
    <property type="match status" value="1"/>
</dbReference>
<evidence type="ECO:0000313" key="2">
    <source>
        <dbReference type="Proteomes" id="UP000018895"/>
    </source>
</evidence>
<dbReference type="STRING" id="1236971.JCM9152_2862"/>
<sequence length="399" mass="46036">MDYTKKEMKQLEEALHQLSTDTIMRETQQLYKKFGQLQAPFTLEEALTSLTKDELDGWRRLYSVPRASHLKKAELIRVLAEHIPLKLADQVKTWDEDRLQFLRQACNNNGILSIEQLELDIEKEIYFTSTGIFYMCHHEELPVISLPSDLIEPVRELAKDKEIQALSKRNTEWIKLTQGLCFYYGVLTIEDIDKLLNRHTTIDSYGDYFRVIHDAINYHQELESTNDGFSHYLVDDIEVVLQEQKSRVGLDYYPFTKEQLLQAGEPEYVDRNESYQQFVSALKRHFGFEHEDADILTEEITIGIKQGVPLQGIINTVTADLELDNEAEVNKLLHSLVPLMNHTREWFLKGYTSVELQPDPSPSKANLDNVISFQTGKKIGRNEPCPCGSGKKYKKCCGG</sequence>
<dbReference type="Gene3D" id="3.10.450.50">
    <property type="match status" value="1"/>
</dbReference>
<comment type="caution">
    <text evidence="1">The sequence shown here is derived from an EMBL/GenBank/DDBJ whole genome shotgun (WGS) entry which is preliminary data.</text>
</comment>
<dbReference type="OrthoDB" id="9814022at2"/>
<dbReference type="AlphaFoldDB" id="W4QH07"/>
<dbReference type="Pfam" id="PF02810">
    <property type="entry name" value="SEC-C"/>
    <property type="match status" value="1"/>
</dbReference>
<protein>
    <recommendedName>
        <fullName evidence="3">Protein export cytoplasm protein SecA ATPase RNA helicase</fullName>
    </recommendedName>
</protein>
<keyword evidence="2" id="KW-1185">Reference proteome</keyword>